<organism evidence="3 4">
    <name type="scientific">Terricaulis silvestris</name>
    <dbReference type="NCBI Taxonomy" id="2686094"/>
    <lineage>
        <taxon>Bacteria</taxon>
        <taxon>Pseudomonadati</taxon>
        <taxon>Pseudomonadota</taxon>
        <taxon>Alphaproteobacteria</taxon>
        <taxon>Caulobacterales</taxon>
        <taxon>Caulobacteraceae</taxon>
        <taxon>Terricaulis</taxon>
    </lineage>
</organism>
<feature type="compositionally biased region" description="Basic and acidic residues" evidence="1">
    <location>
        <begin position="48"/>
        <end position="57"/>
    </location>
</feature>
<feature type="region of interest" description="Disordered" evidence="1">
    <location>
        <begin position="1"/>
        <end position="62"/>
    </location>
</feature>
<evidence type="ECO:0000313" key="3">
    <source>
        <dbReference type="EMBL" id="QGZ95764.1"/>
    </source>
</evidence>
<dbReference type="InterPro" id="IPR047216">
    <property type="entry name" value="Endonuclease_DUF559_bact"/>
</dbReference>
<feature type="domain" description="DUF559" evidence="2">
    <location>
        <begin position="58"/>
        <end position="163"/>
    </location>
</feature>
<dbReference type="SUPFAM" id="SSF52980">
    <property type="entry name" value="Restriction endonuclease-like"/>
    <property type="match status" value="1"/>
</dbReference>
<feature type="region of interest" description="Disordered" evidence="1">
    <location>
        <begin position="164"/>
        <end position="184"/>
    </location>
</feature>
<reference evidence="4" key="1">
    <citation type="submission" date="2019-12" db="EMBL/GenBank/DDBJ databases">
        <title>Complete genome of Terracaulis silvestris 0127_4.</title>
        <authorList>
            <person name="Vieira S."/>
            <person name="Riedel T."/>
            <person name="Sproer C."/>
            <person name="Pascual J."/>
            <person name="Boedeker C."/>
            <person name="Overmann J."/>
        </authorList>
    </citation>
    <scope>NUCLEOTIDE SEQUENCE [LARGE SCALE GENOMIC DNA]</scope>
    <source>
        <strain evidence="4">0127_4</strain>
    </source>
</reference>
<dbReference type="Pfam" id="PF04480">
    <property type="entry name" value="DUF559"/>
    <property type="match status" value="1"/>
</dbReference>
<name>A0A6I6MT86_9CAUL</name>
<dbReference type="InterPro" id="IPR011335">
    <property type="entry name" value="Restrct_endonuc-II-like"/>
</dbReference>
<accession>A0A6I6MT86</accession>
<dbReference type="PANTHER" id="PTHR38590">
    <property type="entry name" value="BLL0828 PROTEIN"/>
    <property type="match status" value="1"/>
</dbReference>
<evidence type="ECO:0000313" key="4">
    <source>
        <dbReference type="Proteomes" id="UP000431269"/>
    </source>
</evidence>
<dbReference type="PANTHER" id="PTHR38590:SF1">
    <property type="entry name" value="BLL0828 PROTEIN"/>
    <property type="match status" value="1"/>
</dbReference>
<protein>
    <recommendedName>
        <fullName evidence="2">DUF559 domain-containing protein</fullName>
    </recommendedName>
</protein>
<gene>
    <name evidence="3" type="ORF">DSM104635_02615</name>
</gene>
<dbReference type="KEGG" id="tsv:DSM104635_02615"/>
<keyword evidence="4" id="KW-1185">Reference proteome</keyword>
<evidence type="ECO:0000259" key="2">
    <source>
        <dbReference type="Pfam" id="PF04480"/>
    </source>
</evidence>
<dbReference type="Gene3D" id="3.40.960.10">
    <property type="entry name" value="VSR Endonuclease"/>
    <property type="match status" value="1"/>
</dbReference>
<dbReference type="InterPro" id="IPR007569">
    <property type="entry name" value="DUF559"/>
</dbReference>
<proteinExistence type="predicted"/>
<sequence length="184" mass="20447">MTPQDETSAPPPPRGAGAGGGGRSNAQLPEAKHSKLGHGWSPDPDPDAVTRQKDRTRTNLRAQRLRKELTPSEKELRDLLRSIEGAHFRKEVAVDDYVFDFGWYSARLLIEIDGSIHEQADVQENDKAKTIHAIANGFRVLRFQNNDVWDRPAWVVNQVREALNSGASDRPPPLTPPREGAGDE</sequence>
<dbReference type="AlphaFoldDB" id="A0A6I6MT86"/>
<evidence type="ECO:0000256" key="1">
    <source>
        <dbReference type="SAM" id="MobiDB-lite"/>
    </source>
</evidence>
<dbReference type="Proteomes" id="UP000431269">
    <property type="component" value="Chromosome"/>
</dbReference>
<dbReference type="EMBL" id="CP047045">
    <property type="protein sequence ID" value="QGZ95764.1"/>
    <property type="molecule type" value="Genomic_DNA"/>
</dbReference>